<dbReference type="NCBIfam" id="TIGR03263">
    <property type="entry name" value="guanyl_kin"/>
    <property type="match status" value="1"/>
</dbReference>
<evidence type="ECO:0000256" key="11">
    <source>
        <dbReference type="ARBA" id="ARBA00030128"/>
    </source>
</evidence>
<keyword evidence="6 13" id="KW-0963">Cytoplasm</keyword>
<sequence length="222" mass="24674">MENDVKNKPATTLRSNKGILLVVSGAAGTGKGTVNASLMKNHPGYCFSVSATTRAPRPGEVDGREYHFITKEEFERAISEGNVVEYTQYCGNYYGTLKSELEKLDEGKNLILEIEVEGAMNIKRLYPDSVTVFILPPDYETLRSRLVGRGTNAADDIERRMKKALYEFTLVKNYDYAVVNHSGMADCTAEAIASIVESEKHRVSRAPGAVEEMFFLGREESK</sequence>
<dbReference type="PANTHER" id="PTHR23117:SF13">
    <property type="entry name" value="GUANYLATE KINASE"/>
    <property type="match status" value="1"/>
</dbReference>
<dbReference type="EMBL" id="CBFW010000412">
    <property type="protein sequence ID" value="CDC76996.1"/>
    <property type="molecule type" value="Genomic_DNA"/>
</dbReference>
<evidence type="ECO:0000313" key="17">
    <source>
        <dbReference type="Proteomes" id="UP000017938"/>
    </source>
</evidence>
<dbReference type="Pfam" id="PF00625">
    <property type="entry name" value="Guanylate_kin"/>
    <property type="match status" value="1"/>
</dbReference>
<dbReference type="InterPro" id="IPR027417">
    <property type="entry name" value="P-loop_NTPase"/>
</dbReference>
<dbReference type="InterPro" id="IPR017665">
    <property type="entry name" value="Guanylate_kinase"/>
</dbReference>
<dbReference type="HAMAP" id="MF_00328">
    <property type="entry name" value="Guanylate_kinase"/>
    <property type="match status" value="1"/>
</dbReference>
<dbReference type="PROSITE" id="PS50052">
    <property type="entry name" value="GUANYLATE_KINASE_2"/>
    <property type="match status" value="1"/>
</dbReference>
<dbReference type="GO" id="GO:0005524">
    <property type="term" value="F:ATP binding"/>
    <property type="evidence" value="ECO:0007669"/>
    <property type="project" value="UniProtKB-UniRule"/>
</dbReference>
<dbReference type="STRING" id="1263015.BN580_00245"/>
<keyword evidence="7 13" id="KW-0808">Transferase</keyword>
<dbReference type="InterPro" id="IPR020590">
    <property type="entry name" value="Guanylate_kinase_CS"/>
</dbReference>
<keyword evidence="10 13" id="KW-0067">ATP-binding</keyword>
<comment type="similarity">
    <text evidence="3 13">Belongs to the guanylate kinase family.</text>
</comment>
<evidence type="ECO:0000256" key="4">
    <source>
        <dbReference type="ARBA" id="ARBA00012961"/>
    </source>
</evidence>
<dbReference type="PANTHER" id="PTHR23117">
    <property type="entry name" value="GUANYLATE KINASE-RELATED"/>
    <property type="match status" value="1"/>
</dbReference>
<dbReference type="CDD" id="cd00071">
    <property type="entry name" value="GMPK"/>
    <property type="match status" value="1"/>
</dbReference>
<reference evidence="16 18" key="2">
    <citation type="submission" date="2022-03" db="EMBL/GenBank/DDBJ databases">
        <title>Metagenome-assembled genomes from swine fecal metagenomes.</title>
        <authorList>
            <person name="Holman D.B."/>
            <person name="Kommadath A."/>
        </authorList>
    </citation>
    <scope>NUCLEOTIDE SEQUENCE [LARGE SCALE GENOMIC DNA]</scope>
    <source>
        <strain evidence="16">SUG147</strain>
    </source>
</reference>
<comment type="catalytic activity">
    <reaction evidence="12 13">
        <text>GMP + ATP = GDP + ADP</text>
        <dbReference type="Rhea" id="RHEA:20780"/>
        <dbReference type="ChEBI" id="CHEBI:30616"/>
        <dbReference type="ChEBI" id="CHEBI:58115"/>
        <dbReference type="ChEBI" id="CHEBI:58189"/>
        <dbReference type="ChEBI" id="CHEBI:456216"/>
        <dbReference type="EC" id="2.7.4.8"/>
    </reaction>
</comment>
<evidence type="ECO:0000259" key="14">
    <source>
        <dbReference type="PROSITE" id="PS50052"/>
    </source>
</evidence>
<evidence type="ECO:0000256" key="10">
    <source>
        <dbReference type="ARBA" id="ARBA00022840"/>
    </source>
</evidence>
<keyword evidence="8 13" id="KW-0547">Nucleotide-binding</keyword>
<comment type="function">
    <text evidence="1 13">Essential for recycling GMP and indirectly, cGMP.</text>
</comment>
<dbReference type="EC" id="2.7.4.8" evidence="4 13"/>
<evidence type="ECO:0000256" key="1">
    <source>
        <dbReference type="ARBA" id="ARBA00003531"/>
    </source>
</evidence>
<dbReference type="PROSITE" id="PS00856">
    <property type="entry name" value="GUANYLATE_KINASE_1"/>
    <property type="match status" value="1"/>
</dbReference>
<accession>R6UAB2</accession>
<evidence type="ECO:0000256" key="8">
    <source>
        <dbReference type="ARBA" id="ARBA00022741"/>
    </source>
</evidence>
<dbReference type="GO" id="GO:0004385">
    <property type="term" value="F:GMP kinase activity"/>
    <property type="evidence" value="ECO:0007669"/>
    <property type="project" value="UniProtKB-UniRule"/>
</dbReference>
<feature type="binding site" evidence="13">
    <location>
        <begin position="25"/>
        <end position="32"/>
    </location>
    <ligand>
        <name>ATP</name>
        <dbReference type="ChEBI" id="CHEBI:30616"/>
    </ligand>
</feature>
<dbReference type="GO" id="GO:0005829">
    <property type="term" value="C:cytosol"/>
    <property type="evidence" value="ECO:0007669"/>
    <property type="project" value="TreeGrafter"/>
</dbReference>
<dbReference type="EMBL" id="JALEMU010000092">
    <property type="protein sequence ID" value="MCI5755779.1"/>
    <property type="molecule type" value="Genomic_DNA"/>
</dbReference>
<evidence type="ECO:0000313" key="15">
    <source>
        <dbReference type="EMBL" id="CDC76996.1"/>
    </source>
</evidence>
<evidence type="ECO:0000256" key="12">
    <source>
        <dbReference type="ARBA" id="ARBA00048594"/>
    </source>
</evidence>
<dbReference type="SMART" id="SM00072">
    <property type="entry name" value="GuKc"/>
    <property type="match status" value="1"/>
</dbReference>
<dbReference type="InterPro" id="IPR008145">
    <property type="entry name" value="GK/Ca_channel_bsu"/>
</dbReference>
<gene>
    <name evidence="13 16" type="primary">gmk</name>
    <name evidence="15" type="ORF">BN580_00245</name>
    <name evidence="16" type="ORF">MR241_05740</name>
</gene>
<dbReference type="Gene3D" id="3.30.63.10">
    <property type="entry name" value="Guanylate Kinase phosphate binding domain"/>
    <property type="match status" value="1"/>
</dbReference>
<evidence type="ECO:0000256" key="13">
    <source>
        <dbReference type="HAMAP-Rule" id="MF_00328"/>
    </source>
</evidence>
<evidence type="ECO:0000313" key="16">
    <source>
        <dbReference type="EMBL" id="MCI5755779.1"/>
    </source>
</evidence>
<protein>
    <recommendedName>
        <fullName evidence="5 13">Guanylate kinase</fullName>
        <ecNumber evidence="4 13">2.7.4.8</ecNumber>
    </recommendedName>
    <alternativeName>
        <fullName evidence="11 13">GMP kinase</fullName>
    </alternativeName>
</protein>
<proteinExistence type="inferred from homology"/>
<comment type="subcellular location">
    <subcellularLocation>
        <location evidence="2 13">Cytoplasm</location>
    </subcellularLocation>
</comment>
<name>R6UAB2_9BACT</name>
<dbReference type="AlphaFoldDB" id="R6UAB2"/>
<organism evidence="15 17">
    <name type="scientific">Candidatus Colimorpha enterica</name>
    <dbReference type="NCBI Taxonomy" id="3083063"/>
    <lineage>
        <taxon>Bacteria</taxon>
        <taxon>Pseudomonadati</taxon>
        <taxon>Bacteroidota</taxon>
        <taxon>Bacteroidia</taxon>
        <taxon>Bacteroidales</taxon>
        <taxon>Candidatus Colimorpha</taxon>
    </lineage>
</organism>
<evidence type="ECO:0000256" key="5">
    <source>
        <dbReference type="ARBA" id="ARBA00016296"/>
    </source>
</evidence>
<feature type="domain" description="Guanylate kinase-like" evidence="14">
    <location>
        <begin position="18"/>
        <end position="197"/>
    </location>
</feature>
<evidence type="ECO:0000256" key="2">
    <source>
        <dbReference type="ARBA" id="ARBA00004496"/>
    </source>
</evidence>
<dbReference type="Proteomes" id="UP001139365">
    <property type="component" value="Unassembled WGS sequence"/>
</dbReference>
<dbReference type="InterPro" id="IPR008144">
    <property type="entry name" value="Guanylate_kin-like_dom"/>
</dbReference>
<dbReference type="Gene3D" id="3.40.50.300">
    <property type="entry name" value="P-loop containing nucleotide triphosphate hydrolases"/>
    <property type="match status" value="1"/>
</dbReference>
<dbReference type="Proteomes" id="UP000017938">
    <property type="component" value="Unassembled WGS sequence"/>
</dbReference>
<dbReference type="FunFam" id="3.30.63.10:FF:000005">
    <property type="entry name" value="Guanylate kinase"/>
    <property type="match status" value="1"/>
</dbReference>
<dbReference type="SUPFAM" id="SSF52540">
    <property type="entry name" value="P-loop containing nucleoside triphosphate hydrolases"/>
    <property type="match status" value="1"/>
</dbReference>
<evidence type="ECO:0000256" key="7">
    <source>
        <dbReference type="ARBA" id="ARBA00022679"/>
    </source>
</evidence>
<evidence type="ECO:0000313" key="18">
    <source>
        <dbReference type="Proteomes" id="UP001139365"/>
    </source>
</evidence>
<keyword evidence="9 13" id="KW-0418">Kinase</keyword>
<comment type="caution">
    <text evidence="15">The sequence shown here is derived from an EMBL/GenBank/DDBJ whole genome shotgun (WGS) entry which is preliminary data.</text>
</comment>
<reference evidence="15" key="1">
    <citation type="submission" date="2012-11" db="EMBL/GenBank/DDBJ databases">
        <title>Dependencies among metagenomic species, viruses, plasmids and units of genetic variation.</title>
        <authorList>
            <person name="Nielsen H.B."/>
            <person name="Almeida M."/>
            <person name="Juncker A.S."/>
            <person name="Rasmussen S."/>
            <person name="Li J."/>
            <person name="Sunagawa S."/>
            <person name="Plichta D."/>
            <person name="Gautier L."/>
            <person name="Le Chatelier E."/>
            <person name="Peletier E."/>
            <person name="Bonde I."/>
            <person name="Nielsen T."/>
            <person name="Manichanh C."/>
            <person name="Arumugam M."/>
            <person name="Batto J."/>
            <person name="Santos M.B.Q.D."/>
            <person name="Blom N."/>
            <person name="Borruel N."/>
            <person name="Burgdorf K.S."/>
            <person name="Boumezbeur F."/>
            <person name="Casellas F."/>
            <person name="Dore J."/>
            <person name="Guarner F."/>
            <person name="Hansen T."/>
            <person name="Hildebrand F."/>
            <person name="Kaas R.S."/>
            <person name="Kennedy S."/>
            <person name="Kristiansen K."/>
            <person name="Kultima J.R."/>
            <person name="Leonard P."/>
            <person name="Levenez F."/>
            <person name="Lund O."/>
            <person name="Moumen B."/>
            <person name="Le Paslier D."/>
            <person name="Pons N."/>
            <person name="Pedersen O."/>
            <person name="Prifti E."/>
            <person name="Qin J."/>
            <person name="Raes J."/>
            <person name="Tap J."/>
            <person name="Tims S."/>
            <person name="Ussery D.W."/>
            <person name="Yamada T."/>
            <person name="MetaHit consortium"/>
            <person name="Renault P."/>
            <person name="Sicheritz-Ponten T."/>
            <person name="Bork P."/>
            <person name="Wang J."/>
            <person name="Brunak S."/>
            <person name="Ehrlich S.D."/>
        </authorList>
    </citation>
    <scope>NUCLEOTIDE SEQUENCE [LARGE SCALE GENOMIC DNA]</scope>
</reference>
<evidence type="ECO:0000256" key="9">
    <source>
        <dbReference type="ARBA" id="ARBA00022777"/>
    </source>
</evidence>
<evidence type="ECO:0000256" key="6">
    <source>
        <dbReference type="ARBA" id="ARBA00022490"/>
    </source>
</evidence>
<evidence type="ECO:0000256" key="3">
    <source>
        <dbReference type="ARBA" id="ARBA00005790"/>
    </source>
</evidence>